<dbReference type="FunFam" id="2.30.42.10:FF:000012">
    <property type="entry name" value="Membrane associated guanylate kinase, WW and PDZ domain containing 1"/>
    <property type="match status" value="1"/>
</dbReference>
<dbReference type="Pfam" id="PF00595">
    <property type="entry name" value="PDZ"/>
    <property type="match status" value="1"/>
</dbReference>
<keyword evidence="4" id="KW-1185">Reference proteome</keyword>
<feature type="domain" description="PDZ" evidence="2">
    <location>
        <begin position="82"/>
        <end position="172"/>
    </location>
</feature>
<dbReference type="PANTHER" id="PTHR10316">
    <property type="entry name" value="MEMBRANE ASSOCIATED GUANYLATE KINASE-RELATED"/>
    <property type="match status" value="1"/>
</dbReference>
<dbReference type="PROSITE" id="PS50106">
    <property type="entry name" value="PDZ"/>
    <property type="match status" value="1"/>
</dbReference>
<reference evidence="3" key="2">
    <citation type="submission" date="2025-09" db="UniProtKB">
        <authorList>
            <consortium name="Ensembl"/>
        </authorList>
    </citation>
    <scope>IDENTIFICATION</scope>
</reference>
<dbReference type="SMART" id="SM00228">
    <property type="entry name" value="PDZ"/>
    <property type="match status" value="1"/>
</dbReference>
<dbReference type="Proteomes" id="UP000694388">
    <property type="component" value="Unplaced"/>
</dbReference>
<dbReference type="InterPro" id="IPR001478">
    <property type="entry name" value="PDZ"/>
</dbReference>
<reference evidence="3" key="1">
    <citation type="submission" date="2025-08" db="UniProtKB">
        <authorList>
            <consortium name="Ensembl"/>
        </authorList>
    </citation>
    <scope>IDENTIFICATION</scope>
</reference>
<protein>
    <recommendedName>
        <fullName evidence="2">PDZ domain-containing protein</fullName>
    </recommendedName>
</protein>
<dbReference type="AlphaFoldDB" id="A0A8C4Q7T1"/>
<dbReference type="InterPro" id="IPR036034">
    <property type="entry name" value="PDZ_sf"/>
</dbReference>
<dbReference type="GeneTree" id="ENSGT00940000155820"/>
<evidence type="ECO:0000313" key="4">
    <source>
        <dbReference type="Proteomes" id="UP000694388"/>
    </source>
</evidence>
<dbReference type="Gene3D" id="2.30.42.10">
    <property type="match status" value="1"/>
</dbReference>
<name>A0A8C4Q7T1_EPTBU</name>
<dbReference type="GO" id="GO:0007165">
    <property type="term" value="P:signal transduction"/>
    <property type="evidence" value="ECO:0007669"/>
    <property type="project" value="TreeGrafter"/>
</dbReference>
<organism evidence="3 4">
    <name type="scientific">Eptatretus burgeri</name>
    <name type="common">Inshore hagfish</name>
    <dbReference type="NCBI Taxonomy" id="7764"/>
    <lineage>
        <taxon>Eukaryota</taxon>
        <taxon>Metazoa</taxon>
        <taxon>Chordata</taxon>
        <taxon>Craniata</taxon>
        <taxon>Vertebrata</taxon>
        <taxon>Cyclostomata</taxon>
        <taxon>Myxini</taxon>
        <taxon>Myxiniformes</taxon>
        <taxon>Myxinidae</taxon>
        <taxon>Eptatretinae</taxon>
        <taxon>Eptatretus</taxon>
    </lineage>
</organism>
<evidence type="ECO:0000259" key="2">
    <source>
        <dbReference type="PROSITE" id="PS50106"/>
    </source>
</evidence>
<dbReference type="GO" id="GO:0005911">
    <property type="term" value="C:cell-cell junction"/>
    <property type="evidence" value="ECO:0007669"/>
    <property type="project" value="TreeGrafter"/>
</dbReference>
<evidence type="ECO:0000313" key="3">
    <source>
        <dbReference type="Ensembl" id="ENSEBUP00000011112.1"/>
    </source>
</evidence>
<dbReference type="Ensembl" id="ENSEBUT00000011672.1">
    <property type="protein sequence ID" value="ENSEBUP00000011112.1"/>
    <property type="gene ID" value="ENSEBUG00000007140.1"/>
</dbReference>
<dbReference type="CDD" id="cd06734">
    <property type="entry name" value="PDZ4_MAGI-1_3-like"/>
    <property type="match status" value="1"/>
</dbReference>
<sequence length="217" mass="23116">MQQAARNGHVNLTVRRPAEFPDATEQVDLLHELTREPVNGQTSVEDDSSPPRLSGWPIKNPWSSFSTPAPIASAACSISPQDILICRRDDEGFGFVIISSIACPEPGNGPVIPHKIGRIVPGSPAERGGVLRVGHRILAVNGRSITMVPHEQVVSMVKEAGVSVTLTVLPIADSNNVPSPHPAHVAPVMAFPLPLGSAHSRYSSRTGHSFLTSATRQ</sequence>
<feature type="region of interest" description="Disordered" evidence="1">
    <location>
        <begin position="34"/>
        <end position="53"/>
    </location>
</feature>
<dbReference type="PANTHER" id="PTHR10316:SF40">
    <property type="entry name" value="LD27118P"/>
    <property type="match status" value="1"/>
</dbReference>
<accession>A0A8C4Q7T1</accession>
<dbReference type="GO" id="GO:0005737">
    <property type="term" value="C:cytoplasm"/>
    <property type="evidence" value="ECO:0007669"/>
    <property type="project" value="TreeGrafter"/>
</dbReference>
<evidence type="ECO:0000256" key="1">
    <source>
        <dbReference type="SAM" id="MobiDB-lite"/>
    </source>
</evidence>
<dbReference type="SUPFAM" id="SSF50156">
    <property type="entry name" value="PDZ domain-like"/>
    <property type="match status" value="1"/>
</dbReference>
<proteinExistence type="predicted"/>